<dbReference type="AlphaFoldDB" id="A0AAD5RTG4"/>
<feature type="region of interest" description="Disordered" evidence="1">
    <location>
        <begin position="165"/>
        <end position="185"/>
    </location>
</feature>
<gene>
    <name evidence="2" type="ORF">MKZ38_000171</name>
</gene>
<evidence type="ECO:0000313" key="2">
    <source>
        <dbReference type="EMBL" id="KAJ2902745.1"/>
    </source>
</evidence>
<organism evidence="2 3">
    <name type="scientific">Zalerion maritima</name>
    <dbReference type="NCBI Taxonomy" id="339359"/>
    <lineage>
        <taxon>Eukaryota</taxon>
        <taxon>Fungi</taxon>
        <taxon>Dikarya</taxon>
        <taxon>Ascomycota</taxon>
        <taxon>Pezizomycotina</taxon>
        <taxon>Sordariomycetes</taxon>
        <taxon>Lulworthiomycetidae</taxon>
        <taxon>Lulworthiales</taxon>
        <taxon>Lulworthiaceae</taxon>
        <taxon>Zalerion</taxon>
    </lineage>
</organism>
<reference evidence="2" key="1">
    <citation type="submission" date="2022-07" db="EMBL/GenBank/DDBJ databases">
        <title>Draft genome sequence of Zalerion maritima ATCC 34329, a (micro)plastics degrading marine fungus.</title>
        <authorList>
            <person name="Paco A."/>
            <person name="Goncalves M.F.M."/>
            <person name="Rocha-Santos T.A.P."/>
            <person name="Alves A."/>
        </authorList>
    </citation>
    <scope>NUCLEOTIDE SEQUENCE</scope>
    <source>
        <strain evidence="2">ATCC 34329</strain>
    </source>
</reference>
<comment type="caution">
    <text evidence="2">The sequence shown here is derived from an EMBL/GenBank/DDBJ whole genome shotgun (WGS) entry which is preliminary data.</text>
</comment>
<feature type="region of interest" description="Disordered" evidence="1">
    <location>
        <begin position="54"/>
        <end position="73"/>
    </location>
</feature>
<proteinExistence type="predicted"/>
<sequence length="532" mass="59574">MVKLETKIYFISSPDKREEWALNEASGSMFGSPFAPDFGGLCASMVPQVFASARHPKDPQKSAGETQSEDGEIPGWRMYKDKIAEWGFAKYLKREWVGKIAKASRQRESRSNGQNTVVVVGNQTMPLRKVRESYARQQDSSMVERPPTCLISLLKKTKSVINPAALPSTLPGASSQPPPPAARTPLAKEKIDQAWTPSYAACNIDNGDASVLRTEWRGMSLGELSQLKVDAAAHDQAGDLGDAEYAFRDALAGFRHLLSSCHEFALKAGYHLATFYANHSRMPEADGVLNWMSENIVRKHGLGHMKTVEHYVIMVELLQAWSREEHAEVLLFRVGEGLDANLDDNTGTRTTVPTVPWNERSYFQESLQRLDPSAMNRIFPATENEAAVDTRLRIVDLWLASNSPGDVEQVLNRLVQQCEQCPKKLDVQALKARCRLVKLQVSRGDTASDKNTMFITYLIQTGVEFQRRSGWEDAAEWFGRAYGLCIRIFAAKQPRTRSLEETIAKRRYDIVSTAMVEKMLTTGAGEMVHRIM</sequence>
<dbReference type="EMBL" id="JAKWBI020000103">
    <property type="protein sequence ID" value="KAJ2902745.1"/>
    <property type="molecule type" value="Genomic_DNA"/>
</dbReference>
<accession>A0AAD5RTG4</accession>
<dbReference type="Proteomes" id="UP001201980">
    <property type="component" value="Unassembled WGS sequence"/>
</dbReference>
<protein>
    <submittedName>
        <fullName evidence="2">Uncharacterized protein</fullName>
    </submittedName>
</protein>
<name>A0AAD5RTG4_9PEZI</name>
<evidence type="ECO:0000256" key="1">
    <source>
        <dbReference type="SAM" id="MobiDB-lite"/>
    </source>
</evidence>
<evidence type="ECO:0000313" key="3">
    <source>
        <dbReference type="Proteomes" id="UP001201980"/>
    </source>
</evidence>
<keyword evidence="3" id="KW-1185">Reference proteome</keyword>